<feature type="transmembrane region" description="Helical" evidence="2">
    <location>
        <begin position="373"/>
        <end position="391"/>
    </location>
</feature>
<feature type="transmembrane region" description="Helical" evidence="2">
    <location>
        <begin position="605"/>
        <end position="628"/>
    </location>
</feature>
<dbReference type="Proteomes" id="UP000184514">
    <property type="component" value="Unassembled WGS sequence"/>
</dbReference>
<feature type="transmembrane region" description="Helical" evidence="2">
    <location>
        <begin position="107"/>
        <end position="124"/>
    </location>
</feature>
<feature type="coiled-coil region" evidence="1">
    <location>
        <begin position="19"/>
        <end position="53"/>
    </location>
</feature>
<evidence type="ECO:0000313" key="3">
    <source>
        <dbReference type="EMBL" id="OJI92476.1"/>
    </source>
</evidence>
<keyword evidence="2" id="KW-0472">Membrane</keyword>
<dbReference type="RefSeq" id="WP_084649731.1">
    <property type="nucleotide sequence ID" value="NZ_MLCB01000180.1"/>
</dbReference>
<feature type="transmembrane region" description="Helical" evidence="2">
    <location>
        <begin position="168"/>
        <end position="188"/>
    </location>
</feature>
<feature type="transmembrane region" description="Helical" evidence="2">
    <location>
        <begin position="441"/>
        <end position="460"/>
    </location>
</feature>
<feature type="transmembrane region" description="Helical" evidence="2">
    <location>
        <begin position="269"/>
        <end position="288"/>
    </location>
</feature>
<feature type="transmembrane region" description="Helical" evidence="2">
    <location>
        <begin position="527"/>
        <end position="545"/>
    </location>
</feature>
<proteinExistence type="predicted"/>
<feature type="transmembrane region" description="Helical" evidence="2">
    <location>
        <begin position="136"/>
        <end position="156"/>
    </location>
</feature>
<dbReference type="InterPro" id="IPR019286">
    <property type="entry name" value="DUF2339_TM"/>
</dbReference>
<dbReference type="PANTHER" id="PTHR38434">
    <property type="entry name" value="BLL2549 PROTEIN"/>
    <property type="match status" value="1"/>
</dbReference>
<dbReference type="EMBL" id="MLCB01000180">
    <property type="protein sequence ID" value="OJI92476.1"/>
    <property type="molecule type" value="Genomic_DNA"/>
</dbReference>
<evidence type="ECO:0000256" key="2">
    <source>
        <dbReference type="SAM" id="Phobius"/>
    </source>
</evidence>
<feature type="transmembrane region" description="Helical" evidence="2">
    <location>
        <begin position="574"/>
        <end position="593"/>
    </location>
</feature>
<feature type="transmembrane region" description="Helical" evidence="2">
    <location>
        <begin position="398"/>
        <end position="421"/>
    </location>
</feature>
<keyword evidence="1" id="KW-0175">Coiled coil</keyword>
<gene>
    <name evidence="3" type="ORF">PFRI_33070</name>
</gene>
<name>A0A1L9NT42_9RHOB</name>
<dbReference type="PANTHER" id="PTHR38434:SF1">
    <property type="entry name" value="BLL2549 PROTEIN"/>
    <property type="match status" value="1"/>
</dbReference>
<protein>
    <recommendedName>
        <fullName evidence="5">DUF2339 domain-containing protein</fullName>
    </recommendedName>
</protein>
<feature type="transmembrane region" description="Helical" evidence="2">
    <location>
        <begin position="342"/>
        <end position="361"/>
    </location>
</feature>
<feature type="transmembrane region" description="Helical" evidence="2">
    <location>
        <begin position="467"/>
        <end position="489"/>
    </location>
</feature>
<evidence type="ECO:0008006" key="5">
    <source>
        <dbReference type="Google" id="ProtNLM"/>
    </source>
</evidence>
<keyword evidence="4" id="KW-1185">Reference proteome</keyword>
<feature type="transmembrane region" description="Helical" evidence="2">
    <location>
        <begin position="244"/>
        <end position="262"/>
    </location>
</feature>
<organism evidence="3 4">
    <name type="scientific">Planktotalea frisia</name>
    <dbReference type="NCBI Taxonomy" id="696762"/>
    <lineage>
        <taxon>Bacteria</taxon>
        <taxon>Pseudomonadati</taxon>
        <taxon>Pseudomonadota</taxon>
        <taxon>Alphaproteobacteria</taxon>
        <taxon>Rhodobacterales</taxon>
        <taxon>Paracoccaceae</taxon>
        <taxon>Planktotalea</taxon>
    </lineage>
</organism>
<dbReference type="OrthoDB" id="5422830at2"/>
<keyword evidence="2" id="KW-0812">Transmembrane</keyword>
<feature type="transmembrane region" description="Helical" evidence="2">
    <location>
        <begin position="200"/>
        <end position="232"/>
    </location>
</feature>
<reference evidence="3 4" key="1">
    <citation type="submission" date="2016-10" db="EMBL/GenBank/DDBJ databases">
        <title>Genome sequence of Planktotalea frisia SH6-1.</title>
        <authorList>
            <person name="Poehlein A."/>
            <person name="Bakenhus I."/>
            <person name="Voget S."/>
            <person name="Brinkhoff T."/>
            <person name="Simon M."/>
        </authorList>
    </citation>
    <scope>NUCLEOTIDE SEQUENCE [LARGE SCALE GENOMIC DNA]</scope>
    <source>
        <strain evidence="3 4">SH6-1</strain>
    </source>
</reference>
<keyword evidence="2" id="KW-1133">Transmembrane helix</keyword>
<feature type="transmembrane region" description="Helical" evidence="2">
    <location>
        <begin position="294"/>
        <end position="316"/>
    </location>
</feature>
<dbReference type="Pfam" id="PF10101">
    <property type="entry name" value="DUF2339"/>
    <property type="match status" value="1"/>
</dbReference>
<comment type="caution">
    <text evidence="3">The sequence shown here is derived from an EMBL/GenBank/DDBJ whole genome shotgun (WGS) entry which is preliminary data.</text>
</comment>
<sequence>MILLGVIVSLAVLFAPIGVWSLSRKVRRLTDRLERLEAHYAEHSVRAMQAAEEDVEETWVAPEHRLYTNSATTDADATKSEDAAPPPAFVFRGDMFANGFNWLKENWFLGIAAISLALAGIFMVQYGVEQGLLTPFARIIGALGLGAAFIIIGEFARRRFGDESGTMNALPSTFSGAGIVTLFAAVLSARHLYDMLPSDLTLYALICVAVLSVVLGWFYGPFLAAIGVIGALGGPFVVGGSSDAPHLFFYYFALIVVMALVIDTVRRWAWVSVLALVGGFFATWILLISGAQSAHALVFSLISVLAATALPVRRIWPDHGGSMMSDGVAKLLRKGSGNWPDFPTRLAVGTYIAALALSAMMPLEVGLSLESWLGIWSVFGLGLLALIWMWRAPALQDLSVLAPLVLLILIVVLAADRVLIFKDFTQIKFADRLEGDAMPRAASVFVGMFAAFAALGFWRASQGVRTSLIWIGASAFSLPAAFGALEIFWTPSVYIGAYIWAGHAIVGAVLMTLLAERSAKRWPEDMRPAALFAMSALSLISFALLLILSTAALSVAIAVMILIAAFIDRRFDMAWLGFFIQLCVAVLGWRFLIDPGVPWASWWNTPLWEVVLGFAAPLTLMAIAWWILRPLKRIGALKVRFGRLVPSSH</sequence>
<evidence type="ECO:0000256" key="1">
    <source>
        <dbReference type="SAM" id="Coils"/>
    </source>
</evidence>
<dbReference type="AlphaFoldDB" id="A0A1L9NT42"/>
<evidence type="ECO:0000313" key="4">
    <source>
        <dbReference type="Proteomes" id="UP000184514"/>
    </source>
</evidence>
<accession>A0A1L9NT42</accession>
<feature type="transmembrane region" description="Helical" evidence="2">
    <location>
        <begin position="495"/>
        <end position="515"/>
    </location>
</feature>
<dbReference type="STRING" id="696762.PFRI_33070"/>